<keyword evidence="2" id="KW-1133">Transmembrane helix</keyword>
<feature type="compositionally biased region" description="Low complexity" evidence="1">
    <location>
        <begin position="70"/>
        <end position="83"/>
    </location>
</feature>
<gene>
    <name evidence="3" type="ORF">Aru02nite_02410</name>
</gene>
<keyword evidence="2" id="KW-0472">Membrane</keyword>
<protein>
    <recommendedName>
        <fullName evidence="5">DUF3558 domain-containing protein</fullName>
    </recommendedName>
</protein>
<dbReference type="Proteomes" id="UP000612808">
    <property type="component" value="Unassembled WGS sequence"/>
</dbReference>
<dbReference type="AlphaFoldDB" id="A0A8J3NAA9"/>
<evidence type="ECO:0000313" key="4">
    <source>
        <dbReference type="Proteomes" id="UP000612808"/>
    </source>
</evidence>
<evidence type="ECO:0000256" key="1">
    <source>
        <dbReference type="SAM" id="MobiDB-lite"/>
    </source>
</evidence>
<reference evidence="3" key="1">
    <citation type="submission" date="2021-01" db="EMBL/GenBank/DDBJ databases">
        <title>Whole genome shotgun sequence of Actinocatenispora rupis NBRC 107355.</title>
        <authorList>
            <person name="Komaki H."/>
            <person name="Tamura T."/>
        </authorList>
    </citation>
    <scope>NUCLEOTIDE SEQUENCE</scope>
    <source>
        <strain evidence="3">NBRC 107355</strain>
    </source>
</reference>
<feature type="compositionally biased region" description="Low complexity" evidence="1">
    <location>
        <begin position="42"/>
        <end position="60"/>
    </location>
</feature>
<comment type="caution">
    <text evidence="3">The sequence shown here is derived from an EMBL/GenBank/DDBJ whole genome shotgun (WGS) entry which is preliminary data.</text>
</comment>
<proteinExistence type="predicted"/>
<organism evidence="3 4">
    <name type="scientific">Actinocatenispora rupis</name>
    <dbReference type="NCBI Taxonomy" id="519421"/>
    <lineage>
        <taxon>Bacteria</taxon>
        <taxon>Bacillati</taxon>
        <taxon>Actinomycetota</taxon>
        <taxon>Actinomycetes</taxon>
        <taxon>Micromonosporales</taxon>
        <taxon>Micromonosporaceae</taxon>
        <taxon>Actinocatenispora</taxon>
    </lineage>
</organism>
<sequence length="344" mass="34196">MNAVPGSPDASQPPFGQRPQEPAAFPPFDQTIGYPPSGPGRPGVDVPGAVPPASGAGPVPALQPGMPVLGAGPQPGMPAAGAPWTTSGYGGPPPGFPPPPPGGGSGRPGWVVPLVVVVAVLLVGGLVTGGIVFAARLGGAPQHGSAPRGAASGGASGSASASPSAAATYAKLPDGCAIGAALPKRAKGVRADGSNSSDQQRLCQWESLTTARGVALNVTLTLASDVATARGSYRNDLDYAGDESANGGDEGNVRRLPKLGDEAFAAAVAGPIISGKTEADAITYPLTGAKVVARDRNVLVVVEYRAAVYDEPRTGNTLHGHGMTYDESRSAATAVARHYLSLLA</sequence>
<feature type="region of interest" description="Disordered" evidence="1">
    <location>
        <begin position="1"/>
        <end position="104"/>
    </location>
</feature>
<feature type="region of interest" description="Disordered" evidence="1">
    <location>
        <begin position="142"/>
        <end position="162"/>
    </location>
</feature>
<feature type="transmembrane region" description="Helical" evidence="2">
    <location>
        <begin position="110"/>
        <end position="135"/>
    </location>
</feature>
<name>A0A8J3NAA9_9ACTN</name>
<accession>A0A8J3NAA9</accession>
<dbReference type="EMBL" id="BOMB01000001">
    <property type="protein sequence ID" value="GID09352.1"/>
    <property type="molecule type" value="Genomic_DNA"/>
</dbReference>
<keyword evidence="2" id="KW-0812">Transmembrane</keyword>
<evidence type="ECO:0000313" key="3">
    <source>
        <dbReference type="EMBL" id="GID09352.1"/>
    </source>
</evidence>
<feature type="compositionally biased region" description="Pro residues" evidence="1">
    <location>
        <begin position="91"/>
        <end position="102"/>
    </location>
</feature>
<keyword evidence="4" id="KW-1185">Reference proteome</keyword>
<evidence type="ECO:0000256" key="2">
    <source>
        <dbReference type="SAM" id="Phobius"/>
    </source>
</evidence>
<evidence type="ECO:0008006" key="5">
    <source>
        <dbReference type="Google" id="ProtNLM"/>
    </source>
</evidence>